<dbReference type="AlphaFoldDB" id="A0ABD5MM54"/>
<name>A0ABD5MM54_9EURY</name>
<accession>A0ABD5MM54</accession>
<proteinExistence type="predicted"/>
<dbReference type="RefSeq" id="WP_134671642.1">
    <property type="nucleotide sequence ID" value="NZ_CP082289.1"/>
</dbReference>
<sequence length="101" mass="11190">MASETLDGYVIDVGCIRKNARDELLEKARTHSRECALMGHCVESGYGIVTEDDRLTVLDSEATPKIVNTVEGSDTEEGIRLRVQREEQDGSMETTSIEEIS</sequence>
<dbReference type="EMBL" id="JBHMAJ010000004">
    <property type="protein sequence ID" value="MFB9823535.1"/>
    <property type="molecule type" value="Genomic_DNA"/>
</dbReference>
<evidence type="ECO:0000313" key="2">
    <source>
        <dbReference type="Proteomes" id="UP001589595"/>
    </source>
</evidence>
<organism evidence="1 2">
    <name type="scientific">Halobaculum roseum</name>
    <dbReference type="NCBI Taxonomy" id="2175149"/>
    <lineage>
        <taxon>Archaea</taxon>
        <taxon>Methanobacteriati</taxon>
        <taxon>Methanobacteriota</taxon>
        <taxon>Stenosarchaea group</taxon>
        <taxon>Halobacteria</taxon>
        <taxon>Halobacteriales</taxon>
        <taxon>Haloferacaceae</taxon>
        <taxon>Halobaculum</taxon>
    </lineage>
</organism>
<dbReference type="Proteomes" id="UP001589595">
    <property type="component" value="Unassembled WGS sequence"/>
</dbReference>
<reference evidence="1" key="1">
    <citation type="submission" date="2024-09" db="EMBL/GenBank/DDBJ databases">
        <authorList>
            <person name="Sun Q."/>
        </authorList>
    </citation>
    <scope>NUCLEOTIDE SEQUENCE [LARGE SCALE GENOMIC DNA]</scope>
    <source>
        <strain evidence="1">JCM 31273</strain>
    </source>
</reference>
<gene>
    <name evidence="1" type="ORF">ACFFOL_04960</name>
</gene>
<dbReference type="GeneID" id="67212882"/>
<comment type="caution">
    <text evidence="1">The sequence shown here is derived from an EMBL/GenBank/DDBJ whole genome shotgun (WGS) entry which is preliminary data.</text>
</comment>
<keyword evidence="2" id="KW-1185">Reference proteome</keyword>
<protein>
    <submittedName>
        <fullName evidence="1">Uncharacterized protein</fullName>
    </submittedName>
</protein>
<evidence type="ECO:0000313" key="1">
    <source>
        <dbReference type="EMBL" id="MFB9823535.1"/>
    </source>
</evidence>